<keyword evidence="2" id="KW-1185">Reference proteome</keyword>
<dbReference type="RefSeq" id="WP_153802406.1">
    <property type="nucleotide sequence ID" value="NZ_JACOPL010000029.1"/>
</dbReference>
<evidence type="ECO:0000313" key="1">
    <source>
        <dbReference type="EMBL" id="MBC5726766.1"/>
    </source>
</evidence>
<dbReference type="AlphaFoldDB" id="A0A923RXW7"/>
<evidence type="ECO:0008006" key="3">
    <source>
        <dbReference type="Google" id="ProtNLM"/>
    </source>
</evidence>
<name>A0A923RXW7_9FIRM</name>
<dbReference type="EMBL" id="JACOPL010000029">
    <property type="protein sequence ID" value="MBC5726766.1"/>
    <property type="molecule type" value="Genomic_DNA"/>
</dbReference>
<evidence type="ECO:0000313" key="2">
    <source>
        <dbReference type="Proteomes" id="UP000606499"/>
    </source>
</evidence>
<comment type="caution">
    <text evidence="1">The sequence shown here is derived from an EMBL/GenBank/DDBJ whole genome shotgun (WGS) entry which is preliminary data.</text>
</comment>
<protein>
    <recommendedName>
        <fullName evidence="3">Ribbon-helix-helix protein, CopG family</fullName>
    </recommendedName>
</protein>
<proteinExistence type="predicted"/>
<organism evidence="1 2">
    <name type="scientific">Agathobaculum faecis</name>
    <dbReference type="NCBI Taxonomy" id="2763013"/>
    <lineage>
        <taxon>Bacteria</taxon>
        <taxon>Bacillati</taxon>
        <taxon>Bacillota</taxon>
        <taxon>Clostridia</taxon>
        <taxon>Eubacteriales</taxon>
        <taxon>Butyricicoccaceae</taxon>
        <taxon>Agathobaculum</taxon>
    </lineage>
</organism>
<dbReference type="Proteomes" id="UP000606499">
    <property type="component" value="Unassembled WGS sequence"/>
</dbReference>
<gene>
    <name evidence="1" type="ORF">H8S45_15055</name>
</gene>
<sequence>MTDMRRITIALPDEIDRKILELRKDDRFIRCSYAEIVRQLLERGLAKEADKPAS</sequence>
<accession>A0A923RXW7</accession>
<reference evidence="1" key="1">
    <citation type="submission" date="2020-08" db="EMBL/GenBank/DDBJ databases">
        <title>Genome public.</title>
        <authorList>
            <person name="Liu C."/>
            <person name="Sun Q."/>
        </authorList>
    </citation>
    <scope>NUCLEOTIDE SEQUENCE</scope>
    <source>
        <strain evidence="1">NSJ-28</strain>
    </source>
</reference>